<dbReference type="Gene3D" id="3.30.70.100">
    <property type="match status" value="1"/>
</dbReference>
<reference evidence="3" key="1">
    <citation type="submission" date="2016-10" db="EMBL/GenBank/DDBJ databases">
        <authorList>
            <person name="Varghese N."/>
            <person name="Submissions S."/>
        </authorList>
    </citation>
    <scope>NUCLEOTIDE SEQUENCE [LARGE SCALE GENOMIC DNA]</scope>
    <source>
        <strain evidence="3">DSM 11706</strain>
    </source>
</reference>
<dbReference type="PANTHER" id="PTHR34474:SF2">
    <property type="entry name" value="SIGNAL TRANSDUCTION PROTEIN TRAP"/>
    <property type="match status" value="1"/>
</dbReference>
<dbReference type="InterPro" id="IPR011008">
    <property type="entry name" value="Dimeric_a/b-barrel"/>
</dbReference>
<sequence length="164" mass="18744">MNLYMTSGTPEFMQSIKKKHPNEELFLLHGTGNSVLIHETSNKSVFQVPRKYKVLESAGNFSHNGYFVLQHIPITDEGKTIFEHKYTNLGPTAQNEPGFIALRVLEPIKSETYIILSEWTGPSSYEVWEKTVNLDFSMIADKQNLFTSAPYISTYQSIEEEEAF</sequence>
<accession>A0A1I6B9B0</accession>
<dbReference type="OrthoDB" id="2352283at2"/>
<name>A0A1I6B9B0_9BACI</name>
<protein>
    <recommendedName>
        <fullName evidence="1">ABM domain-containing protein</fullName>
    </recommendedName>
</protein>
<feature type="domain" description="ABM" evidence="1">
    <location>
        <begin position="66"/>
        <end position="155"/>
    </location>
</feature>
<dbReference type="PANTHER" id="PTHR34474">
    <property type="entry name" value="SIGNAL TRANSDUCTION PROTEIN TRAP"/>
    <property type="match status" value="1"/>
</dbReference>
<dbReference type="InterPro" id="IPR050404">
    <property type="entry name" value="Heme-degrading_MO"/>
</dbReference>
<evidence type="ECO:0000313" key="2">
    <source>
        <dbReference type="EMBL" id="SFQ77542.1"/>
    </source>
</evidence>
<dbReference type="SUPFAM" id="SSF54909">
    <property type="entry name" value="Dimeric alpha+beta barrel"/>
    <property type="match status" value="1"/>
</dbReference>
<dbReference type="PROSITE" id="PS51725">
    <property type="entry name" value="ABM"/>
    <property type="match status" value="1"/>
</dbReference>
<dbReference type="AlphaFoldDB" id="A0A1I6B9B0"/>
<evidence type="ECO:0000313" key="3">
    <source>
        <dbReference type="Proteomes" id="UP000198734"/>
    </source>
</evidence>
<proteinExistence type="predicted"/>
<organism evidence="2 3">
    <name type="scientific">Psychrobacillus psychrotolerans</name>
    <dbReference type="NCBI Taxonomy" id="126156"/>
    <lineage>
        <taxon>Bacteria</taxon>
        <taxon>Bacillati</taxon>
        <taxon>Bacillota</taxon>
        <taxon>Bacilli</taxon>
        <taxon>Bacillales</taxon>
        <taxon>Bacillaceae</taxon>
        <taxon>Psychrobacillus</taxon>
    </lineage>
</organism>
<dbReference type="EMBL" id="FOXU01000012">
    <property type="protein sequence ID" value="SFQ77542.1"/>
    <property type="molecule type" value="Genomic_DNA"/>
</dbReference>
<keyword evidence="3" id="KW-1185">Reference proteome</keyword>
<dbReference type="InterPro" id="IPR007138">
    <property type="entry name" value="ABM_dom"/>
</dbReference>
<evidence type="ECO:0000259" key="1">
    <source>
        <dbReference type="PROSITE" id="PS51725"/>
    </source>
</evidence>
<gene>
    <name evidence="2" type="ORF">SAMN05421670_0276</name>
</gene>
<dbReference type="Pfam" id="PF03992">
    <property type="entry name" value="ABM"/>
    <property type="match status" value="1"/>
</dbReference>
<dbReference type="RefSeq" id="WP_093538604.1">
    <property type="nucleotide sequence ID" value="NZ_FOXU01000012.1"/>
</dbReference>
<dbReference type="STRING" id="126156.SAMN05421670_0276"/>
<dbReference type="Proteomes" id="UP000198734">
    <property type="component" value="Unassembled WGS sequence"/>
</dbReference>